<proteinExistence type="predicted"/>
<organism evidence="1 2">
    <name type="scientific">Nocardia transvalensis</name>
    <dbReference type="NCBI Taxonomy" id="37333"/>
    <lineage>
        <taxon>Bacteria</taxon>
        <taxon>Bacillati</taxon>
        <taxon>Actinomycetota</taxon>
        <taxon>Actinomycetes</taxon>
        <taxon>Mycobacteriales</taxon>
        <taxon>Nocardiaceae</taxon>
        <taxon>Nocardia</taxon>
    </lineage>
</organism>
<evidence type="ECO:0000313" key="1">
    <source>
        <dbReference type="EMBL" id="MBB5915263.1"/>
    </source>
</evidence>
<comment type="caution">
    <text evidence="1">The sequence shown here is derived from an EMBL/GenBank/DDBJ whole genome shotgun (WGS) entry which is preliminary data.</text>
</comment>
<protein>
    <submittedName>
        <fullName evidence="1">Uncharacterized protein</fullName>
    </submittedName>
</protein>
<accession>A0A7W9PGL8</accession>
<sequence>MKAIGESSGVGRSGEPLAVEWTVTSITVDPACTHSGAQVPENGHFVALAIDAQTSPQFEDSALLGGFHPMGNWAIVDANGVTQPHASTTAAYRCQDLDFPPQLAPGSRYSFHLVFDSRSPHGVLTFVPSGRGGGWEWAF</sequence>
<dbReference type="AlphaFoldDB" id="A0A7W9PGL8"/>
<dbReference type="RefSeq" id="WP_157185306.1">
    <property type="nucleotide sequence ID" value="NZ_JACHIT010000001.1"/>
</dbReference>
<gene>
    <name evidence="1" type="ORF">BJY24_004130</name>
</gene>
<evidence type="ECO:0000313" key="2">
    <source>
        <dbReference type="Proteomes" id="UP000540412"/>
    </source>
</evidence>
<dbReference type="Proteomes" id="UP000540412">
    <property type="component" value="Unassembled WGS sequence"/>
</dbReference>
<name>A0A7W9PGL8_9NOCA</name>
<keyword evidence="2" id="KW-1185">Reference proteome</keyword>
<dbReference type="EMBL" id="JACHIT010000001">
    <property type="protein sequence ID" value="MBB5915263.1"/>
    <property type="molecule type" value="Genomic_DNA"/>
</dbReference>
<reference evidence="1 2" key="1">
    <citation type="submission" date="2020-08" db="EMBL/GenBank/DDBJ databases">
        <title>Sequencing the genomes of 1000 actinobacteria strains.</title>
        <authorList>
            <person name="Klenk H.-P."/>
        </authorList>
    </citation>
    <scope>NUCLEOTIDE SEQUENCE [LARGE SCALE GENOMIC DNA]</scope>
    <source>
        <strain evidence="1 2">DSM 43582</strain>
    </source>
</reference>